<evidence type="ECO:0000313" key="2">
    <source>
        <dbReference type="EMBL" id="KKM22779.1"/>
    </source>
</evidence>
<dbReference type="EMBL" id="LAZR01013261">
    <property type="protein sequence ID" value="KKM22779.1"/>
    <property type="molecule type" value="Genomic_DNA"/>
</dbReference>
<organism evidence="2">
    <name type="scientific">marine sediment metagenome</name>
    <dbReference type="NCBI Taxonomy" id="412755"/>
    <lineage>
        <taxon>unclassified sequences</taxon>
        <taxon>metagenomes</taxon>
        <taxon>ecological metagenomes</taxon>
    </lineage>
</organism>
<evidence type="ECO:0000256" key="1">
    <source>
        <dbReference type="SAM" id="Phobius"/>
    </source>
</evidence>
<keyword evidence="1" id="KW-1133">Transmembrane helix</keyword>
<dbReference type="AlphaFoldDB" id="A0A0F9IS92"/>
<gene>
    <name evidence="2" type="ORF">LCGC14_1621830</name>
</gene>
<accession>A0A0F9IS92</accession>
<keyword evidence="1" id="KW-0812">Transmembrane</keyword>
<protein>
    <submittedName>
        <fullName evidence="2">Uncharacterized protein</fullName>
    </submittedName>
</protein>
<name>A0A0F9IS92_9ZZZZ</name>
<proteinExistence type="predicted"/>
<comment type="caution">
    <text evidence="2">The sequence shown here is derived from an EMBL/GenBank/DDBJ whole genome shotgun (WGS) entry which is preliminary data.</text>
</comment>
<feature type="non-terminal residue" evidence="2">
    <location>
        <position position="999"/>
    </location>
</feature>
<feature type="transmembrane region" description="Helical" evidence="1">
    <location>
        <begin position="7"/>
        <end position="25"/>
    </location>
</feature>
<keyword evidence="1" id="KW-0472">Membrane</keyword>
<sequence length="999" mass="111951">MKSKKICIGLIICLIGISPLILFHIQIIEERKTKAYLYDVFHRCDSIADWIASDCDIVLDSTQKVEGLYSIKMTADNNQISTMRYDRNVDWSEFGDLIFWVYHPGWTNEIGRIAVYTDLANYKIWEFDFAATWTERTIDLSSVPLLSGGTLDLSNIDFIIVAQMNMTFPGEDYYFDFFHGRTVDITSDITYAKITEELGVPSVAEFNIKGETLDTFQPGLEMEIYDDDNVLSWTGRILYPETILEGAEVVGKLKVIGSDSEFNNVYRKNFITVRDSDYILKNIIDNASPRFKYDDEIDNFTLTYKYDLKTKIRKMYNYLAMLERGVIHYKPDREIFFNKYNNLSPSPQIYTATYNFEDDADGGFPSGWTDSDGVDCETTIIASLDGHRKVIQLYDNKNGATAKAEHAVIQGLNTTFEFYLTKDSVAAGTRVQVWLYEGATRVVTLRLDADDLDYWDGAQHFIKINYAVVNTFNHYKLVLDDTANTFDVYVDGILEGADSGYENNSTSGIDKIVLITDSSDVGYKGFFDAIGVSTDPSYTVGDNLHAWTQATSYVKITSYTPAANRHITKTPVIGANNDLGQIHYVGTATDAELQKFGIIELQPWRDPEITNYTEAKQIGDNLQTIYSLDTQMISMLVAKKKHIQVGYTVKLSWNLLFNINLANFLVTKRVWYPITDICELELTDNILTMKAFNLMVINNFYDENAQEGYEHPDVPESAADGIVLPLRSIAELRAFDAFASSIGLTLFLHQDASADVAGYKLLDSLFPDDAKTEVFNATITADDQEIEQWVTVSGGIDVVFLHHGVYHLHGHGYKFSGTKDLRLYFKVYIRTAGGAETLIGTSEESSILPDAEAEIEVHTEIHEQALNLTDRIVVKIFAHLEGVGSNPVMYFYVEGNTLTRFSLPIDESSIKAYVDALNSTINQILMAGFDGFAKGSPYGAAYIVAFSDVNAGVSFTFYVGKGGSFKLSIIHSGTANNFGKTAGGVLDISYDVDGGLETW</sequence>
<reference evidence="2" key="1">
    <citation type="journal article" date="2015" name="Nature">
        <title>Complex archaea that bridge the gap between prokaryotes and eukaryotes.</title>
        <authorList>
            <person name="Spang A."/>
            <person name="Saw J.H."/>
            <person name="Jorgensen S.L."/>
            <person name="Zaremba-Niedzwiedzka K."/>
            <person name="Martijn J."/>
            <person name="Lind A.E."/>
            <person name="van Eijk R."/>
            <person name="Schleper C."/>
            <person name="Guy L."/>
            <person name="Ettema T.J."/>
        </authorList>
    </citation>
    <scope>NUCLEOTIDE SEQUENCE</scope>
</reference>